<dbReference type="AlphaFoldDB" id="A0AAV4PC25"/>
<protein>
    <submittedName>
        <fullName evidence="2">Cuticle protein 10.9</fullName>
    </submittedName>
</protein>
<dbReference type="PRINTS" id="PR00947">
    <property type="entry name" value="CUTICLE"/>
</dbReference>
<keyword evidence="1" id="KW-0193">Cuticle</keyword>
<dbReference type="InterPro" id="IPR000618">
    <property type="entry name" value="Insect_cuticle"/>
</dbReference>
<accession>A0AAV4PC25</accession>
<evidence type="ECO:0000256" key="1">
    <source>
        <dbReference type="PROSITE-ProRule" id="PRU00497"/>
    </source>
</evidence>
<dbReference type="GO" id="GO:0062129">
    <property type="term" value="C:chitin-based extracellular matrix"/>
    <property type="evidence" value="ECO:0007669"/>
    <property type="project" value="TreeGrafter"/>
</dbReference>
<dbReference type="Proteomes" id="UP001054837">
    <property type="component" value="Unassembled WGS sequence"/>
</dbReference>
<dbReference type="PANTHER" id="PTHR10380">
    <property type="entry name" value="CUTICLE PROTEIN"/>
    <property type="match status" value="1"/>
</dbReference>
<dbReference type="Pfam" id="PF00379">
    <property type="entry name" value="Chitin_bind_4"/>
    <property type="match status" value="1"/>
</dbReference>
<dbReference type="InterPro" id="IPR050468">
    <property type="entry name" value="Cuticle_Struct_Prot"/>
</dbReference>
<reference evidence="2 3" key="1">
    <citation type="submission" date="2021-06" db="EMBL/GenBank/DDBJ databases">
        <title>Caerostris darwini draft genome.</title>
        <authorList>
            <person name="Kono N."/>
            <person name="Arakawa K."/>
        </authorList>
    </citation>
    <scope>NUCLEOTIDE SEQUENCE [LARGE SCALE GENOMIC DNA]</scope>
</reference>
<comment type="caution">
    <text evidence="2">The sequence shown here is derived from an EMBL/GenBank/DDBJ whole genome shotgun (WGS) entry which is preliminary data.</text>
</comment>
<proteinExistence type="predicted"/>
<evidence type="ECO:0000313" key="3">
    <source>
        <dbReference type="Proteomes" id="UP001054837"/>
    </source>
</evidence>
<dbReference type="PROSITE" id="PS51155">
    <property type="entry name" value="CHIT_BIND_RR_2"/>
    <property type="match status" value="1"/>
</dbReference>
<organism evidence="2 3">
    <name type="scientific">Caerostris darwini</name>
    <dbReference type="NCBI Taxonomy" id="1538125"/>
    <lineage>
        <taxon>Eukaryota</taxon>
        <taxon>Metazoa</taxon>
        <taxon>Ecdysozoa</taxon>
        <taxon>Arthropoda</taxon>
        <taxon>Chelicerata</taxon>
        <taxon>Arachnida</taxon>
        <taxon>Araneae</taxon>
        <taxon>Araneomorphae</taxon>
        <taxon>Entelegynae</taxon>
        <taxon>Araneoidea</taxon>
        <taxon>Araneidae</taxon>
        <taxon>Caerostris</taxon>
    </lineage>
</organism>
<dbReference type="EMBL" id="BPLQ01002659">
    <property type="protein sequence ID" value="GIX94822.1"/>
    <property type="molecule type" value="Genomic_DNA"/>
</dbReference>
<sequence length="142" mass="15291">MGISSGCGSLIENGDLQWVWIFNREWGSPYPTQPYQFNYQARDGLGNMHYRNEQGDQSGAVRGSYGYTDNQGLYRMVEYVADAGDYRVKISTNEPSTDGKQSPADVLLTAEQPPAGGYGAVSYGGGSNALRGGFQGTVGAQN</sequence>
<dbReference type="GO" id="GO:0008010">
    <property type="term" value="F:structural constituent of chitin-based larval cuticle"/>
    <property type="evidence" value="ECO:0007669"/>
    <property type="project" value="TreeGrafter"/>
</dbReference>
<name>A0AAV4PC25_9ARAC</name>
<evidence type="ECO:0000313" key="2">
    <source>
        <dbReference type="EMBL" id="GIX94822.1"/>
    </source>
</evidence>
<keyword evidence="3" id="KW-1185">Reference proteome</keyword>
<gene>
    <name evidence="2" type="primary">X975_12056</name>
    <name evidence="2" type="ORF">CDAR_372441</name>
</gene>